<dbReference type="Proteomes" id="UP000736787">
    <property type="component" value="Unassembled WGS sequence"/>
</dbReference>
<name>A0A8T1K7V0_9STRA</name>
<proteinExistence type="predicted"/>
<comment type="caution">
    <text evidence="3">The sequence shown here is derived from an EMBL/GenBank/DDBJ whole genome shotgun (WGS) entry which is preliminary data.</text>
</comment>
<dbReference type="EMBL" id="RCML01000619">
    <property type="protein sequence ID" value="KAG2972434.1"/>
    <property type="molecule type" value="Genomic_DNA"/>
</dbReference>
<dbReference type="EMBL" id="RCMK01000630">
    <property type="protein sequence ID" value="KAG2918379.1"/>
    <property type="molecule type" value="Genomic_DNA"/>
</dbReference>
<evidence type="ECO:0000313" key="3">
    <source>
        <dbReference type="EMBL" id="KAG2972434.1"/>
    </source>
</evidence>
<evidence type="ECO:0000256" key="1">
    <source>
        <dbReference type="SAM" id="MobiDB-lite"/>
    </source>
</evidence>
<organism evidence="3 4">
    <name type="scientific">Phytophthora cactorum</name>
    <dbReference type="NCBI Taxonomy" id="29920"/>
    <lineage>
        <taxon>Eukaryota</taxon>
        <taxon>Sar</taxon>
        <taxon>Stramenopiles</taxon>
        <taxon>Oomycota</taxon>
        <taxon>Peronosporomycetes</taxon>
        <taxon>Peronosporales</taxon>
        <taxon>Peronosporaceae</taxon>
        <taxon>Phytophthora</taxon>
    </lineage>
</organism>
<sequence>MTIANDGCARDAPATTQALGTDRDWVGMVDNAEDDSAAVGSTATIPATAERTEGTTRPNY</sequence>
<evidence type="ECO:0000313" key="2">
    <source>
        <dbReference type="EMBL" id="KAG2918379.1"/>
    </source>
</evidence>
<feature type="region of interest" description="Disordered" evidence="1">
    <location>
        <begin position="36"/>
        <end position="60"/>
    </location>
</feature>
<accession>A0A8T1K7V0</accession>
<reference evidence="3" key="1">
    <citation type="submission" date="2018-10" db="EMBL/GenBank/DDBJ databases">
        <title>Effector identification in a new, highly contiguous assembly of the strawberry crown rot pathogen Phytophthora cactorum.</title>
        <authorList>
            <person name="Armitage A.D."/>
            <person name="Nellist C.F."/>
            <person name="Bates H."/>
            <person name="Vickerstaff R.J."/>
            <person name="Harrison R.J."/>
        </authorList>
    </citation>
    <scope>NUCLEOTIDE SEQUENCE</scope>
    <source>
        <strain evidence="2">4040</strain>
        <strain evidence="3">P415</strain>
    </source>
</reference>
<protein>
    <submittedName>
        <fullName evidence="3">Uncharacterized protein</fullName>
    </submittedName>
</protein>
<dbReference type="Proteomes" id="UP000697107">
    <property type="component" value="Unassembled WGS sequence"/>
</dbReference>
<dbReference type="AlphaFoldDB" id="A0A8T1K7V0"/>
<evidence type="ECO:0000313" key="4">
    <source>
        <dbReference type="Proteomes" id="UP000697107"/>
    </source>
</evidence>
<gene>
    <name evidence="2" type="ORF">PC117_g17102</name>
    <name evidence="3" type="ORF">PC118_g15695</name>
</gene>